<organism evidence="9 10">
    <name type="scientific">Lachnoanaerobaculum saburreum DSM 3986</name>
    <dbReference type="NCBI Taxonomy" id="887325"/>
    <lineage>
        <taxon>Bacteria</taxon>
        <taxon>Bacillati</taxon>
        <taxon>Bacillota</taxon>
        <taxon>Clostridia</taxon>
        <taxon>Lachnospirales</taxon>
        <taxon>Lachnospiraceae</taxon>
        <taxon>Lachnoanaerobaculum</taxon>
    </lineage>
</organism>
<evidence type="ECO:0000313" key="9">
    <source>
        <dbReference type="EMBL" id="EFU75885.1"/>
    </source>
</evidence>
<proteinExistence type="inferred from homology"/>
<reference evidence="9 10" key="1">
    <citation type="submission" date="2010-12" db="EMBL/GenBank/DDBJ databases">
        <authorList>
            <person name="Muzny D."/>
            <person name="Qin X."/>
            <person name="Deng J."/>
            <person name="Jiang H."/>
            <person name="Liu Y."/>
            <person name="Qu J."/>
            <person name="Song X.-Z."/>
            <person name="Zhang L."/>
            <person name="Thornton R."/>
            <person name="Coyle M."/>
            <person name="Francisco L."/>
            <person name="Jackson L."/>
            <person name="Javaid M."/>
            <person name="Korchina V."/>
            <person name="Kovar C."/>
            <person name="Mata R."/>
            <person name="Mathew T."/>
            <person name="Ngo R."/>
            <person name="Nguyen L."/>
            <person name="Nguyen N."/>
            <person name="Okwuonu G."/>
            <person name="Ongeri F."/>
            <person name="Pham C."/>
            <person name="Simmons D."/>
            <person name="Wilczek-Boney K."/>
            <person name="Hale W."/>
            <person name="Jakkamsetti A."/>
            <person name="Pham P."/>
            <person name="Ruth R."/>
            <person name="San Lucas F."/>
            <person name="Warren J."/>
            <person name="Zhang J."/>
            <person name="Zhao Z."/>
            <person name="Zhou C."/>
            <person name="Zhu D."/>
            <person name="Lee S."/>
            <person name="Bess C."/>
            <person name="Blankenburg K."/>
            <person name="Forbes L."/>
            <person name="Fu Q."/>
            <person name="Gubbala S."/>
            <person name="Hirani K."/>
            <person name="Jayaseelan J.C."/>
            <person name="Lara F."/>
            <person name="Munidasa M."/>
            <person name="Palculict T."/>
            <person name="Patil S."/>
            <person name="Pu L.-L."/>
            <person name="Saada N."/>
            <person name="Tang L."/>
            <person name="Weissenberger G."/>
            <person name="Zhu Y."/>
            <person name="Hemphill L."/>
            <person name="Shang Y."/>
            <person name="Youmans B."/>
            <person name="Ayvaz T."/>
            <person name="Ross M."/>
            <person name="Santibanez J."/>
            <person name="Aqrawi P."/>
            <person name="Gross S."/>
            <person name="Joshi V."/>
            <person name="Fowler G."/>
            <person name="Nazareth L."/>
            <person name="Reid J."/>
            <person name="Worley K."/>
            <person name="Petrosino J."/>
            <person name="Highlander S."/>
            <person name="Gibbs R."/>
        </authorList>
    </citation>
    <scope>NUCLEOTIDE SEQUENCE [LARGE SCALE GENOMIC DNA]</scope>
    <source>
        <strain evidence="9 10">DSM 3986</strain>
    </source>
</reference>
<keyword evidence="2 9" id="KW-0031">Aminopeptidase</keyword>
<keyword evidence="5" id="KW-0378">Hydrolase</keyword>
<evidence type="ECO:0000256" key="6">
    <source>
        <dbReference type="PIRNR" id="PIRNR001123"/>
    </source>
</evidence>
<evidence type="ECO:0000256" key="4">
    <source>
        <dbReference type="ARBA" id="ARBA00022723"/>
    </source>
</evidence>
<dbReference type="Pfam" id="PF05343">
    <property type="entry name" value="Peptidase_M42"/>
    <property type="match status" value="1"/>
</dbReference>
<dbReference type="GO" id="GO:0004177">
    <property type="term" value="F:aminopeptidase activity"/>
    <property type="evidence" value="ECO:0007669"/>
    <property type="project" value="UniProtKB-UniRule"/>
</dbReference>
<dbReference type="EMBL" id="AEPW01000086">
    <property type="protein sequence ID" value="EFU75885.1"/>
    <property type="molecule type" value="Genomic_DNA"/>
</dbReference>
<evidence type="ECO:0000256" key="8">
    <source>
        <dbReference type="PIRSR" id="PIRSR001123-2"/>
    </source>
</evidence>
<evidence type="ECO:0000313" key="10">
    <source>
        <dbReference type="Proteomes" id="UP000003434"/>
    </source>
</evidence>
<dbReference type="Gene3D" id="2.40.30.40">
    <property type="entry name" value="Peptidase M42, domain 2"/>
    <property type="match status" value="1"/>
</dbReference>
<protein>
    <submittedName>
        <fullName evidence="9">M42 glutamyl aminopeptidase</fullName>
    </submittedName>
</protein>
<name>E6LQJ0_9FIRM</name>
<dbReference type="PANTHER" id="PTHR32481:SF0">
    <property type="entry name" value="AMINOPEPTIDASE YPDE-RELATED"/>
    <property type="match status" value="1"/>
</dbReference>
<sequence>MIIQRPCLSPYHISYKGDIMEFNRKNTEKEFRERIVGLSGVFGPSGFEDEVANLIKEHLKGVDYEISSDVMGNLIFHKKGKGKTKVLISAHMDEIGLIIRHIDSKGFLWVDTLGGIAPQQFFGKHVIIRTEEGKHIDGIINSLHPGRPDRCHTMPESVHEFFIEVGADSKQDVIDMGIEVGNAVSIDYPVIFLGNHRIGGKALDDRAFVFILEELVKLLDDKDNIPDFYAVFSVQEEVGARGAIVAASNIQPDIAIALDMSLATDIPGVPDAECVNALGEGASIKVMDKLGTGIGGLLSNREVVSQMKKTAKENNIPYCIEAYAAGATDASFMQTLNGGIKAGGLQTPMRYVHSYEVADVRDVVATLELLYRYVLSLSE</sequence>
<dbReference type="InterPro" id="IPR008007">
    <property type="entry name" value="Peptidase_M42"/>
</dbReference>
<dbReference type="InterPro" id="IPR023367">
    <property type="entry name" value="Peptidase_M42_dom2"/>
</dbReference>
<dbReference type="GO" id="GO:0046872">
    <property type="term" value="F:metal ion binding"/>
    <property type="evidence" value="ECO:0007669"/>
    <property type="project" value="UniProtKB-UniRule"/>
</dbReference>
<evidence type="ECO:0000256" key="2">
    <source>
        <dbReference type="ARBA" id="ARBA00022438"/>
    </source>
</evidence>
<feature type="binding site" evidence="8">
    <location>
        <position position="259"/>
    </location>
    <ligand>
        <name>Zn(2+)</name>
        <dbReference type="ChEBI" id="CHEBI:29105"/>
        <label>1</label>
    </ligand>
</feature>
<dbReference type="HOGENOM" id="CLU_047249_1_0_9"/>
<feature type="binding site" evidence="8">
    <location>
        <position position="353"/>
    </location>
    <ligand>
        <name>Zn(2+)</name>
        <dbReference type="ChEBI" id="CHEBI:29105"/>
        <label>2</label>
    </ligand>
</feature>
<feature type="binding site" evidence="8">
    <location>
        <position position="204"/>
    </location>
    <ligand>
        <name>Zn(2+)</name>
        <dbReference type="ChEBI" id="CHEBI:29105"/>
        <label>2</label>
    </ligand>
</feature>
<evidence type="ECO:0000256" key="3">
    <source>
        <dbReference type="ARBA" id="ARBA00022670"/>
    </source>
</evidence>
<evidence type="ECO:0000256" key="1">
    <source>
        <dbReference type="ARBA" id="ARBA00006272"/>
    </source>
</evidence>
<dbReference type="SUPFAM" id="SSF53187">
    <property type="entry name" value="Zn-dependent exopeptidases"/>
    <property type="match status" value="1"/>
</dbReference>
<accession>E6LQJ0</accession>
<dbReference type="InterPro" id="IPR051464">
    <property type="entry name" value="Peptidase_M42_aminopept"/>
</dbReference>
<dbReference type="Gene3D" id="3.40.630.10">
    <property type="entry name" value="Zn peptidases"/>
    <property type="match status" value="1"/>
</dbReference>
<evidence type="ECO:0000256" key="7">
    <source>
        <dbReference type="PIRSR" id="PIRSR001123-1"/>
    </source>
</evidence>
<keyword evidence="4 8" id="KW-0479">Metal-binding</keyword>
<dbReference type="GO" id="GO:0006508">
    <property type="term" value="P:proteolysis"/>
    <property type="evidence" value="ECO:0007669"/>
    <property type="project" value="UniProtKB-KW"/>
</dbReference>
<dbReference type="PANTHER" id="PTHR32481">
    <property type="entry name" value="AMINOPEPTIDASE"/>
    <property type="match status" value="1"/>
</dbReference>
<feature type="active site" description="Proton acceptor" evidence="7">
    <location>
        <position position="236"/>
    </location>
</feature>
<feature type="binding site" evidence="8">
    <location>
        <position position="237"/>
    </location>
    <ligand>
        <name>Zn(2+)</name>
        <dbReference type="ChEBI" id="CHEBI:29105"/>
        <label>2</label>
    </ligand>
</feature>
<comment type="similarity">
    <text evidence="1 6">Belongs to the peptidase M42 family.</text>
</comment>
<dbReference type="AlphaFoldDB" id="E6LQJ0"/>
<keyword evidence="3" id="KW-0645">Protease</keyword>
<feature type="binding site" evidence="8">
    <location>
        <position position="91"/>
    </location>
    <ligand>
        <name>Zn(2+)</name>
        <dbReference type="ChEBI" id="CHEBI:29105"/>
        <label>1</label>
    </ligand>
</feature>
<feature type="binding site" evidence="8">
    <location>
        <position position="204"/>
    </location>
    <ligand>
        <name>Zn(2+)</name>
        <dbReference type="ChEBI" id="CHEBI:29105"/>
        <label>1</label>
    </ligand>
</feature>
<comment type="cofactor">
    <cofactor evidence="8">
        <name>a divalent metal cation</name>
        <dbReference type="ChEBI" id="CHEBI:60240"/>
    </cofactor>
    <text evidence="8">Binds 2 divalent metal cations per subunit.</text>
</comment>
<comment type="caution">
    <text evidence="9">The sequence shown here is derived from an EMBL/GenBank/DDBJ whole genome shotgun (WGS) entry which is preliminary data.</text>
</comment>
<dbReference type="eggNOG" id="COG1363">
    <property type="taxonomic scope" value="Bacteria"/>
</dbReference>
<dbReference type="SUPFAM" id="SSF101821">
    <property type="entry name" value="Aminopeptidase/glucanase lid domain"/>
    <property type="match status" value="1"/>
</dbReference>
<dbReference type="PIRSF" id="PIRSF001123">
    <property type="entry name" value="PepA_GA"/>
    <property type="match status" value="1"/>
</dbReference>
<dbReference type="Proteomes" id="UP000003434">
    <property type="component" value="Unassembled WGS sequence"/>
</dbReference>
<gene>
    <name evidence="9" type="ORF">HMPREF0381_2225</name>
</gene>
<evidence type="ECO:0000256" key="5">
    <source>
        <dbReference type="ARBA" id="ARBA00022801"/>
    </source>
</evidence>